<dbReference type="Gene3D" id="3.20.20.30">
    <property type="entry name" value="Luciferase-like domain"/>
    <property type="match status" value="1"/>
</dbReference>
<keyword evidence="4" id="KW-1185">Reference proteome</keyword>
<comment type="caution">
    <text evidence="3">The sequence shown here is derived from an EMBL/GenBank/DDBJ whole genome shotgun (WGS) entry which is preliminary data.</text>
</comment>
<dbReference type="InterPro" id="IPR036661">
    <property type="entry name" value="Luciferase-like_sf"/>
</dbReference>
<reference evidence="4" key="1">
    <citation type="journal article" date="2019" name="Int. J. Syst. Evol. Microbiol.">
        <title>The Global Catalogue of Microorganisms (GCM) 10K type strain sequencing project: providing services to taxonomists for standard genome sequencing and annotation.</title>
        <authorList>
            <consortium name="The Broad Institute Genomics Platform"/>
            <consortium name="The Broad Institute Genome Sequencing Center for Infectious Disease"/>
            <person name="Wu L."/>
            <person name="Ma J."/>
        </authorList>
    </citation>
    <scope>NUCLEOTIDE SEQUENCE [LARGE SCALE GENOMIC DNA]</scope>
    <source>
        <strain evidence="4">PCU 280</strain>
    </source>
</reference>
<gene>
    <name evidence="3" type="ORF">ACFP56_18175</name>
</gene>
<dbReference type="CDD" id="cd00347">
    <property type="entry name" value="Flavin_utilizing_monoxygenases"/>
    <property type="match status" value="1"/>
</dbReference>
<organism evidence="3 4">
    <name type="scientific">Paenibacillus septentrionalis</name>
    <dbReference type="NCBI Taxonomy" id="429342"/>
    <lineage>
        <taxon>Bacteria</taxon>
        <taxon>Bacillati</taxon>
        <taxon>Bacillota</taxon>
        <taxon>Bacilli</taxon>
        <taxon>Bacillales</taxon>
        <taxon>Paenibacillaceae</taxon>
        <taxon>Paenibacillus</taxon>
    </lineage>
</organism>
<dbReference type="InterPro" id="IPR011251">
    <property type="entry name" value="Luciferase-like_dom"/>
</dbReference>
<evidence type="ECO:0000256" key="1">
    <source>
        <dbReference type="ARBA" id="ARBA00007789"/>
    </source>
</evidence>
<protein>
    <submittedName>
        <fullName evidence="3">LLM class flavin-dependent oxidoreductase</fullName>
        <ecNumber evidence="3">1.-.-.-</ecNumber>
    </submittedName>
</protein>
<sequence>MKIPFSILDVAPIVQGGGIADALQRTVKLAQVAEESGYTRFWLAEHHNAPNIASSATSVVIGHVASHTKTIRVGSGGIMLPNHAPLAIAEQFGTLDALYPGRIDLGLGRAPGTDPITARALRGERHTNGANFPEQLEELQRFMHPTQHAQHAIRAIPGEGADVPIWLLGSSDFSAALAAEKALPFAFAGHFSPTYIVPALKLYKQSYVPSDSQPKPYSMVAVNVIAADTDEEAHYLATSMQQMFLGFIRNQRTPLQPPVQNMDELWTEQEKFMVEQQIGSSIIGSKETIREKIQKLIESTEVDEIMATASIFDLDARIKSFQLFASVMKEIE</sequence>
<dbReference type="InterPro" id="IPR019949">
    <property type="entry name" value="CmoO-like"/>
</dbReference>
<evidence type="ECO:0000313" key="4">
    <source>
        <dbReference type="Proteomes" id="UP001596233"/>
    </source>
</evidence>
<dbReference type="Proteomes" id="UP001596233">
    <property type="component" value="Unassembled WGS sequence"/>
</dbReference>
<feature type="domain" description="Luciferase-like" evidence="2">
    <location>
        <begin position="18"/>
        <end position="299"/>
    </location>
</feature>
<dbReference type="InterPro" id="IPR050766">
    <property type="entry name" value="Bact_Lucif_Oxidored"/>
</dbReference>
<keyword evidence="3" id="KW-0560">Oxidoreductase</keyword>
<accession>A0ABW1V7B1</accession>
<evidence type="ECO:0000259" key="2">
    <source>
        <dbReference type="Pfam" id="PF00296"/>
    </source>
</evidence>
<dbReference type="SUPFAM" id="SSF51679">
    <property type="entry name" value="Bacterial luciferase-like"/>
    <property type="match status" value="1"/>
</dbReference>
<dbReference type="GO" id="GO:0016491">
    <property type="term" value="F:oxidoreductase activity"/>
    <property type="evidence" value="ECO:0007669"/>
    <property type="project" value="UniProtKB-KW"/>
</dbReference>
<name>A0ABW1V7B1_9BACL</name>
<dbReference type="EC" id="1.-.-.-" evidence="3"/>
<dbReference type="EMBL" id="JBHSTE010000006">
    <property type="protein sequence ID" value="MFC6334560.1"/>
    <property type="molecule type" value="Genomic_DNA"/>
</dbReference>
<proteinExistence type="predicted"/>
<dbReference type="Pfam" id="PF00296">
    <property type="entry name" value="Bac_luciferase"/>
    <property type="match status" value="1"/>
</dbReference>
<dbReference type="RefSeq" id="WP_379237208.1">
    <property type="nucleotide sequence ID" value="NZ_JBHSTE010000006.1"/>
</dbReference>
<dbReference type="PANTHER" id="PTHR30137">
    <property type="entry name" value="LUCIFERASE-LIKE MONOOXYGENASE"/>
    <property type="match status" value="1"/>
</dbReference>
<comment type="similarity">
    <text evidence="1">To bacterial alkanal monooxygenase alpha and beta chains.</text>
</comment>
<dbReference type="NCBIfam" id="TIGR03558">
    <property type="entry name" value="oxido_grp_1"/>
    <property type="match status" value="1"/>
</dbReference>
<dbReference type="PANTHER" id="PTHR30137:SF6">
    <property type="entry name" value="LUCIFERASE-LIKE MONOOXYGENASE"/>
    <property type="match status" value="1"/>
</dbReference>
<evidence type="ECO:0000313" key="3">
    <source>
        <dbReference type="EMBL" id="MFC6334560.1"/>
    </source>
</evidence>